<dbReference type="EMBL" id="DS178295">
    <property type="protein sequence ID" value="EHS63753.1"/>
    <property type="molecule type" value="Genomic_DNA"/>
</dbReference>
<sequence>MEEIVGMELDELPEQEALHAKIKRLPAYLKAELDDMYYEFQHQLHILAIKNQIHAAFFYTYLGQINQMRGPTSYNNFCRFDPKARAIFAQKSIPLKQRCKDVGQVWYTIDSETKAKYKDPSYIKSIRGDTPVVVVNGTIKNARRGVVKTQALNLGSNKKDIAFVWRWAKDTIDQLNEISACHKVQGILVLALGRSSGDLFIQGGTQLGHNFLQILIDGGDPLRKFHTYAAGMAVQEEILNGALTSSKGFATEEIDQNQPISQDNKGGEHLGGAGSLKKNKKEISSCMLDLLNAAGGKHFHAWPGKNAASKLREANIQMKVKRNPSHFHAREVCQPVNQLLLIPSRRILQALTKEWISLKYKGDDAELSNLDESPDKDLKSEPNVNVNSNTEGMNGDGDLSV</sequence>
<name>H6QSK2_PUCGT</name>
<evidence type="ECO:0000313" key="3">
    <source>
        <dbReference type="Proteomes" id="UP000008783"/>
    </source>
</evidence>
<feature type="compositionally biased region" description="Polar residues" evidence="1">
    <location>
        <begin position="382"/>
        <end position="392"/>
    </location>
</feature>
<dbReference type="AlphaFoldDB" id="H6QSK2"/>
<evidence type="ECO:0000256" key="1">
    <source>
        <dbReference type="SAM" id="MobiDB-lite"/>
    </source>
</evidence>
<protein>
    <submittedName>
        <fullName evidence="2">Uncharacterized protein</fullName>
    </submittedName>
</protein>
<dbReference type="RefSeq" id="XP_003889512.1">
    <property type="nucleotide sequence ID" value="XM_003889463.1"/>
</dbReference>
<keyword evidence="3" id="KW-1185">Reference proteome</keyword>
<dbReference type="OrthoDB" id="2507221at2759"/>
<dbReference type="InParanoid" id="H6QSK2"/>
<feature type="region of interest" description="Disordered" evidence="1">
    <location>
        <begin position="257"/>
        <end position="276"/>
    </location>
</feature>
<proteinExistence type="predicted"/>
<accession>H6QSK2</accession>
<dbReference type="Proteomes" id="UP000008783">
    <property type="component" value="Unassembled WGS sequence"/>
</dbReference>
<dbReference type="HOGENOM" id="CLU_687241_0_0_1"/>
<feature type="region of interest" description="Disordered" evidence="1">
    <location>
        <begin position="366"/>
        <end position="401"/>
    </location>
</feature>
<dbReference type="GeneID" id="13541880"/>
<dbReference type="KEGG" id="pgr:PGTG_21845"/>
<gene>
    <name evidence="2" type="ORF">PGTG_21845</name>
</gene>
<organism evidence="2 3">
    <name type="scientific">Puccinia graminis f. sp. tritici (strain CRL 75-36-700-3 / race SCCL)</name>
    <name type="common">Black stem rust fungus</name>
    <dbReference type="NCBI Taxonomy" id="418459"/>
    <lineage>
        <taxon>Eukaryota</taxon>
        <taxon>Fungi</taxon>
        <taxon>Dikarya</taxon>
        <taxon>Basidiomycota</taxon>
        <taxon>Pucciniomycotina</taxon>
        <taxon>Pucciniomycetes</taxon>
        <taxon>Pucciniales</taxon>
        <taxon>Pucciniaceae</taxon>
        <taxon>Puccinia</taxon>
    </lineage>
</organism>
<evidence type="ECO:0000313" key="2">
    <source>
        <dbReference type="EMBL" id="EHS63753.1"/>
    </source>
</evidence>
<dbReference type="VEuPathDB" id="FungiDB:PGTG_21845"/>
<reference evidence="3" key="1">
    <citation type="journal article" date="2011" name="Proc. Natl. Acad. Sci. U.S.A.">
        <title>Obligate biotrophy features unraveled by the genomic analysis of rust fungi.</title>
        <authorList>
            <person name="Duplessis S."/>
            <person name="Cuomo C.A."/>
            <person name="Lin Y.-C."/>
            <person name="Aerts A."/>
            <person name="Tisserant E."/>
            <person name="Veneault-Fourrey C."/>
            <person name="Joly D.L."/>
            <person name="Hacquard S."/>
            <person name="Amselem J."/>
            <person name="Cantarel B.L."/>
            <person name="Chiu R."/>
            <person name="Coutinho P.M."/>
            <person name="Feau N."/>
            <person name="Field M."/>
            <person name="Frey P."/>
            <person name="Gelhaye E."/>
            <person name="Goldberg J."/>
            <person name="Grabherr M.G."/>
            <person name="Kodira C.D."/>
            <person name="Kohler A."/>
            <person name="Kuees U."/>
            <person name="Lindquist E.A."/>
            <person name="Lucas S.M."/>
            <person name="Mago R."/>
            <person name="Mauceli E."/>
            <person name="Morin E."/>
            <person name="Murat C."/>
            <person name="Pangilinan J.L."/>
            <person name="Park R."/>
            <person name="Pearson M."/>
            <person name="Quesneville H."/>
            <person name="Rouhier N."/>
            <person name="Sakthikumar S."/>
            <person name="Salamov A.A."/>
            <person name="Schmutz J."/>
            <person name="Selles B."/>
            <person name="Shapiro H."/>
            <person name="Tanguay P."/>
            <person name="Tuskan G.A."/>
            <person name="Henrissat B."/>
            <person name="Van de Peer Y."/>
            <person name="Rouze P."/>
            <person name="Ellis J.G."/>
            <person name="Dodds P.N."/>
            <person name="Schein J.E."/>
            <person name="Zhong S."/>
            <person name="Hamelin R.C."/>
            <person name="Grigoriev I.V."/>
            <person name="Szabo L.J."/>
            <person name="Martin F."/>
        </authorList>
    </citation>
    <scope>NUCLEOTIDE SEQUENCE [LARGE SCALE GENOMIC DNA]</scope>
    <source>
        <strain evidence="3">CRL 75-36-700-3 / race SCCL</strain>
    </source>
</reference>